<dbReference type="InterPro" id="IPR019510">
    <property type="entry name" value="AKAP7-like_phosphoesterase"/>
</dbReference>
<dbReference type="Pfam" id="PF01885">
    <property type="entry name" value="PTS_2-RNA"/>
    <property type="match status" value="1"/>
</dbReference>
<dbReference type="EMBL" id="CAJNIZ010004327">
    <property type="protein sequence ID" value="CAE7231553.1"/>
    <property type="molecule type" value="Genomic_DNA"/>
</dbReference>
<evidence type="ECO:0000256" key="2">
    <source>
        <dbReference type="ARBA" id="ARBA00022679"/>
    </source>
</evidence>
<dbReference type="GO" id="GO:0006388">
    <property type="term" value="P:tRNA splicing, via endonucleolytic cleavage and ligation"/>
    <property type="evidence" value="ECO:0007669"/>
    <property type="project" value="TreeGrafter"/>
</dbReference>
<sequence>VLDSELLQPIQRAEDLPICIHGTYFSKWSPKRKCQVQIWKQIKEEGLKPMGRNHIHFVPHEVGSRTVISGMREDCSIAIYLDVAKTLQKGIKLYRSANDVILTRGDQSGTIPPELFQRVVEIKTGRCLWPVEEPRADECDSDASEQVGNSDSSFHPHVTLAKASRANGKARIPKACWQDFQDTDLGPVVVESLELCRLKGDEGGYYEIEAAVPL</sequence>
<dbReference type="Pfam" id="PF10469">
    <property type="entry name" value="AKAP7_NLS"/>
    <property type="match status" value="1"/>
</dbReference>
<dbReference type="Proteomes" id="UP000649617">
    <property type="component" value="Unassembled WGS sequence"/>
</dbReference>
<evidence type="ECO:0000259" key="4">
    <source>
        <dbReference type="Pfam" id="PF10469"/>
    </source>
</evidence>
<evidence type="ECO:0000256" key="1">
    <source>
        <dbReference type="ARBA" id="ARBA00009836"/>
    </source>
</evidence>
<gene>
    <name evidence="5" type="primary">trpt1</name>
    <name evidence="5" type="ORF">SPIL2461_LOCUS3554</name>
</gene>
<dbReference type="InterPro" id="IPR002745">
    <property type="entry name" value="Ptrans_KptA/Tpt1"/>
</dbReference>
<comment type="caution">
    <text evidence="5">The sequence shown here is derived from an EMBL/GenBank/DDBJ whole genome shotgun (WGS) entry which is preliminary data.</text>
</comment>
<dbReference type="PANTHER" id="PTHR12684">
    <property type="entry name" value="PUTATIVE PHOSPHOTRANSFERASE"/>
    <property type="match status" value="1"/>
</dbReference>
<dbReference type="AlphaFoldDB" id="A0A812KPX1"/>
<name>A0A812KPX1_SYMPI</name>
<dbReference type="Gene3D" id="3.20.170.30">
    <property type="match status" value="1"/>
</dbReference>
<feature type="non-terminal residue" evidence="5">
    <location>
        <position position="1"/>
    </location>
</feature>
<dbReference type="GO" id="GO:0000215">
    <property type="term" value="F:tRNA 2'-phosphotransferase activity"/>
    <property type="evidence" value="ECO:0007669"/>
    <property type="project" value="TreeGrafter"/>
</dbReference>
<protein>
    <submittedName>
        <fullName evidence="5">Trpt1 protein</fullName>
    </submittedName>
</protein>
<dbReference type="PANTHER" id="PTHR12684:SF2">
    <property type="entry name" value="TRNA 2'-PHOSPHOTRANSFERASE 1"/>
    <property type="match status" value="1"/>
</dbReference>
<evidence type="ECO:0000256" key="3">
    <source>
        <dbReference type="ARBA" id="ARBA00023027"/>
    </source>
</evidence>
<feature type="domain" description="A-kinase anchor protein 7-like phosphoesterase" evidence="4">
    <location>
        <begin position="150"/>
        <end position="214"/>
    </location>
</feature>
<dbReference type="InterPro" id="IPR009097">
    <property type="entry name" value="Cyclic_Pdiesterase"/>
</dbReference>
<reference evidence="5" key="1">
    <citation type="submission" date="2021-02" db="EMBL/GenBank/DDBJ databases">
        <authorList>
            <person name="Dougan E. K."/>
            <person name="Rhodes N."/>
            <person name="Thang M."/>
            <person name="Chan C."/>
        </authorList>
    </citation>
    <scope>NUCLEOTIDE SEQUENCE</scope>
</reference>
<comment type="similarity">
    <text evidence="1">Belongs to the KptA/TPT1 family.</text>
</comment>
<evidence type="ECO:0000313" key="5">
    <source>
        <dbReference type="EMBL" id="CAE7231553.1"/>
    </source>
</evidence>
<dbReference type="SUPFAM" id="SSF55144">
    <property type="entry name" value="LigT-like"/>
    <property type="match status" value="1"/>
</dbReference>
<dbReference type="OrthoDB" id="419694at2759"/>
<proteinExistence type="inferred from homology"/>
<dbReference type="Gene3D" id="3.90.1140.10">
    <property type="entry name" value="Cyclic phosphodiesterase"/>
    <property type="match status" value="1"/>
</dbReference>
<accession>A0A812KPX1</accession>
<keyword evidence="2" id="KW-0808">Transferase</keyword>
<evidence type="ECO:0000313" key="6">
    <source>
        <dbReference type="Proteomes" id="UP000649617"/>
    </source>
</evidence>
<keyword evidence="3" id="KW-0520">NAD</keyword>
<dbReference type="SUPFAM" id="SSF56399">
    <property type="entry name" value="ADP-ribosylation"/>
    <property type="match status" value="1"/>
</dbReference>
<organism evidence="5 6">
    <name type="scientific">Symbiodinium pilosum</name>
    <name type="common">Dinoflagellate</name>
    <dbReference type="NCBI Taxonomy" id="2952"/>
    <lineage>
        <taxon>Eukaryota</taxon>
        <taxon>Sar</taxon>
        <taxon>Alveolata</taxon>
        <taxon>Dinophyceae</taxon>
        <taxon>Suessiales</taxon>
        <taxon>Symbiodiniaceae</taxon>
        <taxon>Symbiodinium</taxon>
    </lineage>
</organism>
<dbReference type="InterPro" id="IPR042081">
    <property type="entry name" value="RNA_2'-PTrans_C"/>
</dbReference>
<keyword evidence="6" id="KW-1185">Reference proteome</keyword>